<sequence length="199" mass="22494">MQFKEIRASPEQKVVQSEIDFQSGFPPVTSVIHFVFLALSVGANGYYLMNPLLDSGDLSQPLALIMLSGKIFGIAFVYFPHTFMGSLPFTKMMVVIYAVASIAWAFSIATFFIFFQILFAILSNLGVEVDLTTDAARFLIYTSIIPMFYYSITALMVSHDRFPNSKPIEKTSEPKMIPPEQIMFVKREDLLRSSRVEMI</sequence>
<keyword evidence="3" id="KW-1185">Reference proteome</keyword>
<accession>A0AAD2D2W2</accession>
<feature type="transmembrane region" description="Helical" evidence="1">
    <location>
        <begin position="92"/>
        <end position="118"/>
    </location>
</feature>
<keyword evidence="1" id="KW-0472">Membrane</keyword>
<feature type="transmembrane region" description="Helical" evidence="1">
    <location>
        <begin position="31"/>
        <end position="49"/>
    </location>
</feature>
<dbReference type="EMBL" id="CAMPGE010020652">
    <property type="protein sequence ID" value="CAI2378874.1"/>
    <property type="molecule type" value="Genomic_DNA"/>
</dbReference>
<organism evidence="2 3">
    <name type="scientific">Euplotes crassus</name>
    <dbReference type="NCBI Taxonomy" id="5936"/>
    <lineage>
        <taxon>Eukaryota</taxon>
        <taxon>Sar</taxon>
        <taxon>Alveolata</taxon>
        <taxon>Ciliophora</taxon>
        <taxon>Intramacronucleata</taxon>
        <taxon>Spirotrichea</taxon>
        <taxon>Hypotrichia</taxon>
        <taxon>Euplotida</taxon>
        <taxon>Euplotidae</taxon>
        <taxon>Moneuplotes</taxon>
    </lineage>
</organism>
<name>A0AAD2D2W2_EUPCR</name>
<protein>
    <submittedName>
        <fullName evidence="2">Uncharacterized protein</fullName>
    </submittedName>
</protein>
<evidence type="ECO:0000313" key="2">
    <source>
        <dbReference type="EMBL" id="CAI2378874.1"/>
    </source>
</evidence>
<evidence type="ECO:0000313" key="3">
    <source>
        <dbReference type="Proteomes" id="UP001295684"/>
    </source>
</evidence>
<keyword evidence="1" id="KW-0812">Transmembrane</keyword>
<reference evidence="2" key="1">
    <citation type="submission" date="2023-07" db="EMBL/GenBank/DDBJ databases">
        <authorList>
            <consortium name="AG Swart"/>
            <person name="Singh M."/>
            <person name="Singh A."/>
            <person name="Seah K."/>
            <person name="Emmerich C."/>
        </authorList>
    </citation>
    <scope>NUCLEOTIDE SEQUENCE</scope>
    <source>
        <strain evidence="2">DP1</strain>
    </source>
</reference>
<dbReference type="AlphaFoldDB" id="A0AAD2D2W2"/>
<comment type="caution">
    <text evidence="2">The sequence shown here is derived from an EMBL/GenBank/DDBJ whole genome shotgun (WGS) entry which is preliminary data.</text>
</comment>
<proteinExistence type="predicted"/>
<gene>
    <name evidence="2" type="ORF">ECRASSUSDP1_LOCUS20274</name>
</gene>
<evidence type="ECO:0000256" key="1">
    <source>
        <dbReference type="SAM" id="Phobius"/>
    </source>
</evidence>
<feature type="transmembrane region" description="Helical" evidence="1">
    <location>
        <begin position="138"/>
        <end position="157"/>
    </location>
</feature>
<dbReference type="Proteomes" id="UP001295684">
    <property type="component" value="Unassembled WGS sequence"/>
</dbReference>
<keyword evidence="1" id="KW-1133">Transmembrane helix</keyword>
<feature type="transmembrane region" description="Helical" evidence="1">
    <location>
        <begin position="61"/>
        <end position="80"/>
    </location>
</feature>